<dbReference type="Proteomes" id="UP001062263">
    <property type="component" value="Chromosome"/>
</dbReference>
<evidence type="ECO:0000256" key="1">
    <source>
        <dbReference type="SAM" id="MobiDB-lite"/>
    </source>
</evidence>
<dbReference type="RefSeq" id="WP_067573231.1">
    <property type="nucleotide sequence ID" value="NZ_AP025943.1"/>
</dbReference>
<dbReference type="EMBL" id="AP025943">
    <property type="protein sequence ID" value="BDL44453.1"/>
    <property type="molecule type" value="Genomic_DNA"/>
</dbReference>
<sequence length="94" mass="10482">MYSTNINHQQDGRQQAPDIKPAPKGSKYVLHIEDVLTDKGKTGLAIWSETLQEADHETPASRVATLLKEIITRNTDAIGKVMIDAINRNREGEQ</sequence>
<accession>A0ABN6QMR1</accession>
<evidence type="ECO:0000313" key="3">
    <source>
        <dbReference type="Proteomes" id="UP001062263"/>
    </source>
</evidence>
<keyword evidence="3" id="KW-1185">Reference proteome</keyword>
<gene>
    <name evidence="2" type="ORF">Abiwalacus_20270</name>
</gene>
<name>A0ABN6QMR1_9BACT</name>
<organism evidence="2 3">
    <name type="scientific">Akkermansia biwaensis</name>
    <dbReference type="NCBI Taxonomy" id="2946555"/>
    <lineage>
        <taxon>Bacteria</taxon>
        <taxon>Pseudomonadati</taxon>
        <taxon>Verrucomicrobiota</taxon>
        <taxon>Verrucomicrobiia</taxon>
        <taxon>Verrucomicrobiales</taxon>
        <taxon>Akkermansiaceae</taxon>
        <taxon>Akkermansia</taxon>
    </lineage>
</organism>
<proteinExistence type="predicted"/>
<feature type="region of interest" description="Disordered" evidence="1">
    <location>
        <begin position="1"/>
        <end position="24"/>
    </location>
</feature>
<reference evidence="2" key="1">
    <citation type="submission" date="2022-06" db="EMBL/GenBank/DDBJ databases">
        <title>Akkermansia biwalacus sp. nov., an anaerobic mucin-degrading bacterium isolated from human intestine.</title>
        <authorList>
            <person name="Kobayashi Y."/>
            <person name="Inoue S."/>
            <person name="Kawahara T."/>
            <person name="Kohda N."/>
        </authorList>
    </citation>
    <scope>NUCLEOTIDE SEQUENCE</scope>
    <source>
        <strain evidence="2">WON2089</strain>
    </source>
</reference>
<evidence type="ECO:0000313" key="2">
    <source>
        <dbReference type="EMBL" id="BDL44453.1"/>
    </source>
</evidence>
<protein>
    <submittedName>
        <fullName evidence="2">Uncharacterized protein</fullName>
    </submittedName>
</protein>
<feature type="compositionally biased region" description="Polar residues" evidence="1">
    <location>
        <begin position="1"/>
        <end position="13"/>
    </location>
</feature>